<dbReference type="STRING" id="1195763.ABT56_06940"/>
<dbReference type="EMBL" id="LDOT01000006">
    <property type="protein sequence ID" value="KLV07260.1"/>
    <property type="molecule type" value="Genomic_DNA"/>
</dbReference>
<dbReference type="PRINTS" id="PR00039">
    <property type="entry name" value="HTHLYSR"/>
</dbReference>
<dbReference type="InterPro" id="IPR036388">
    <property type="entry name" value="WH-like_DNA-bd_sf"/>
</dbReference>
<gene>
    <name evidence="6" type="ORF">ABT56_06940</name>
</gene>
<dbReference type="OrthoDB" id="196624at2"/>
<dbReference type="SUPFAM" id="SSF46785">
    <property type="entry name" value="Winged helix' DNA-binding domain"/>
    <property type="match status" value="1"/>
</dbReference>
<keyword evidence="4" id="KW-0804">Transcription</keyword>
<protein>
    <submittedName>
        <fullName evidence="6">Transcriptional regulator</fullName>
    </submittedName>
</protein>
<sequence>MYNLEQLNMFVTAAKLGSFSACARKLGKVQSAVSQGIANLEIDLDVELFDRSTRKPTLTDQGKHLLSFAEAILMQKRELDSTAKALSAQQESQISLVVDDSLLKQRYYDIIFEFEQQFPSTSLRCFTAASVDIPHLVRDGVALLGVMLSEMSLVTDVDIRYIGNLKFVPVAAPSHPLSSLAQVTPTDLVPHRQILIQGLNGYHQTQLQPISSRQWSANDLRLLENYVIQGLGWAYLPKHRADELALASKVKLLPVTFDYKEWAVPIECLLKKGESLGPAASWLNQALNSLLPD</sequence>
<evidence type="ECO:0000313" key="6">
    <source>
        <dbReference type="EMBL" id="KLV07260.1"/>
    </source>
</evidence>
<evidence type="ECO:0000313" key="7">
    <source>
        <dbReference type="Proteomes" id="UP000036097"/>
    </source>
</evidence>
<dbReference type="Proteomes" id="UP000036097">
    <property type="component" value="Unassembled WGS sequence"/>
</dbReference>
<evidence type="ECO:0000259" key="5">
    <source>
        <dbReference type="PROSITE" id="PS50931"/>
    </source>
</evidence>
<keyword evidence="3" id="KW-0238">DNA-binding</keyword>
<dbReference type="Pfam" id="PF00126">
    <property type="entry name" value="HTH_1"/>
    <property type="match status" value="1"/>
</dbReference>
<dbReference type="PROSITE" id="PS50931">
    <property type="entry name" value="HTH_LYSR"/>
    <property type="match status" value="1"/>
</dbReference>
<feature type="domain" description="HTH lysR-type" evidence="5">
    <location>
        <begin position="1"/>
        <end position="59"/>
    </location>
</feature>
<dbReference type="Pfam" id="PF03466">
    <property type="entry name" value="LysR_substrate"/>
    <property type="match status" value="1"/>
</dbReference>
<comment type="caution">
    <text evidence="6">The sequence shown here is derived from an EMBL/GenBank/DDBJ whole genome shotgun (WGS) entry which is preliminary data.</text>
</comment>
<dbReference type="PATRIC" id="fig|1195763.3.peg.1485"/>
<accession>A0A0J1H6B2</accession>
<evidence type="ECO:0000256" key="4">
    <source>
        <dbReference type="ARBA" id="ARBA00023163"/>
    </source>
</evidence>
<organism evidence="6 7">
    <name type="scientific">Photobacterium aquae</name>
    <dbReference type="NCBI Taxonomy" id="1195763"/>
    <lineage>
        <taxon>Bacteria</taxon>
        <taxon>Pseudomonadati</taxon>
        <taxon>Pseudomonadota</taxon>
        <taxon>Gammaproteobacteria</taxon>
        <taxon>Vibrionales</taxon>
        <taxon>Vibrionaceae</taxon>
        <taxon>Photobacterium</taxon>
    </lineage>
</organism>
<dbReference type="FunFam" id="1.10.10.10:FF:000001">
    <property type="entry name" value="LysR family transcriptional regulator"/>
    <property type="match status" value="1"/>
</dbReference>
<comment type="similarity">
    <text evidence="1">Belongs to the LysR transcriptional regulatory family.</text>
</comment>
<dbReference type="PANTHER" id="PTHR30126">
    <property type="entry name" value="HTH-TYPE TRANSCRIPTIONAL REGULATOR"/>
    <property type="match status" value="1"/>
</dbReference>
<dbReference type="SUPFAM" id="SSF53850">
    <property type="entry name" value="Periplasmic binding protein-like II"/>
    <property type="match status" value="1"/>
</dbReference>
<dbReference type="GO" id="GO:0000976">
    <property type="term" value="F:transcription cis-regulatory region binding"/>
    <property type="evidence" value="ECO:0007669"/>
    <property type="project" value="TreeGrafter"/>
</dbReference>
<dbReference type="AlphaFoldDB" id="A0A0J1H6B2"/>
<dbReference type="RefSeq" id="WP_047878114.1">
    <property type="nucleotide sequence ID" value="NZ_LDOT01000006.1"/>
</dbReference>
<evidence type="ECO:0000256" key="1">
    <source>
        <dbReference type="ARBA" id="ARBA00009437"/>
    </source>
</evidence>
<evidence type="ECO:0000256" key="3">
    <source>
        <dbReference type="ARBA" id="ARBA00023125"/>
    </source>
</evidence>
<dbReference type="InterPro" id="IPR000847">
    <property type="entry name" value="LysR_HTH_N"/>
</dbReference>
<dbReference type="CDD" id="cd05466">
    <property type="entry name" value="PBP2_LTTR_substrate"/>
    <property type="match status" value="1"/>
</dbReference>
<dbReference type="Gene3D" id="3.40.190.290">
    <property type="match status" value="1"/>
</dbReference>
<name>A0A0J1H6B2_9GAMM</name>
<dbReference type="GO" id="GO:0003700">
    <property type="term" value="F:DNA-binding transcription factor activity"/>
    <property type="evidence" value="ECO:0007669"/>
    <property type="project" value="InterPro"/>
</dbReference>
<proteinExistence type="inferred from homology"/>
<keyword evidence="7" id="KW-1185">Reference proteome</keyword>
<dbReference type="PANTHER" id="PTHR30126:SF91">
    <property type="entry name" value="LYSR FAMILY TRANSCRIPTIONAL REGULATOR"/>
    <property type="match status" value="1"/>
</dbReference>
<keyword evidence="2" id="KW-0805">Transcription regulation</keyword>
<reference evidence="6 7" key="1">
    <citation type="submission" date="2015-05" db="EMBL/GenBank/DDBJ databases">
        <title>Photobacterium galathea sp. nov.</title>
        <authorList>
            <person name="Machado H."/>
            <person name="Gram L."/>
        </authorList>
    </citation>
    <scope>NUCLEOTIDE SEQUENCE [LARGE SCALE GENOMIC DNA]</scope>
    <source>
        <strain evidence="6 7">CGMCC 1.12159</strain>
    </source>
</reference>
<dbReference type="Gene3D" id="1.10.10.10">
    <property type="entry name" value="Winged helix-like DNA-binding domain superfamily/Winged helix DNA-binding domain"/>
    <property type="match status" value="1"/>
</dbReference>
<evidence type="ECO:0000256" key="2">
    <source>
        <dbReference type="ARBA" id="ARBA00023015"/>
    </source>
</evidence>
<dbReference type="InterPro" id="IPR036390">
    <property type="entry name" value="WH_DNA-bd_sf"/>
</dbReference>
<dbReference type="InterPro" id="IPR005119">
    <property type="entry name" value="LysR_subst-bd"/>
</dbReference>